<dbReference type="AlphaFoldDB" id="A0A5A8CLK5"/>
<feature type="region of interest" description="Disordered" evidence="1">
    <location>
        <begin position="383"/>
        <end position="500"/>
    </location>
</feature>
<feature type="compositionally biased region" description="Low complexity" evidence="1">
    <location>
        <begin position="461"/>
        <end position="477"/>
    </location>
</feature>
<feature type="region of interest" description="Disordered" evidence="1">
    <location>
        <begin position="1033"/>
        <end position="1058"/>
    </location>
</feature>
<feature type="compositionally biased region" description="Polar residues" evidence="1">
    <location>
        <begin position="800"/>
        <end position="810"/>
    </location>
</feature>
<feature type="compositionally biased region" description="Low complexity" evidence="1">
    <location>
        <begin position="878"/>
        <end position="890"/>
    </location>
</feature>
<proteinExistence type="predicted"/>
<feature type="region of interest" description="Disordered" evidence="1">
    <location>
        <begin position="793"/>
        <end position="813"/>
    </location>
</feature>
<feature type="region of interest" description="Disordered" evidence="1">
    <location>
        <begin position="545"/>
        <end position="565"/>
    </location>
</feature>
<organism evidence="2 3">
    <name type="scientific">Cafeteria roenbergensis</name>
    <name type="common">Marine flagellate</name>
    <dbReference type="NCBI Taxonomy" id="33653"/>
    <lineage>
        <taxon>Eukaryota</taxon>
        <taxon>Sar</taxon>
        <taxon>Stramenopiles</taxon>
        <taxon>Bigyra</taxon>
        <taxon>Opalozoa</taxon>
        <taxon>Bicosoecida</taxon>
        <taxon>Cafeteriaceae</taxon>
        <taxon>Cafeteria</taxon>
    </lineage>
</organism>
<feature type="region of interest" description="Disordered" evidence="1">
    <location>
        <begin position="878"/>
        <end position="934"/>
    </location>
</feature>
<reference evidence="2 3" key="1">
    <citation type="submission" date="2019-07" db="EMBL/GenBank/DDBJ databases">
        <title>Genomes of Cafeteria roenbergensis.</title>
        <authorList>
            <person name="Fischer M.G."/>
            <person name="Hackl T."/>
            <person name="Roman M."/>
        </authorList>
    </citation>
    <scope>NUCLEOTIDE SEQUENCE [LARGE SCALE GENOMIC DNA]</scope>
    <source>
        <strain evidence="2 3">BVI</strain>
    </source>
</reference>
<feature type="compositionally biased region" description="Gly residues" evidence="1">
    <location>
        <begin position="964"/>
        <end position="974"/>
    </location>
</feature>
<feature type="region of interest" description="Disordered" evidence="1">
    <location>
        <begin position="959"/>
        <end position="981"/>
    </location>
</feature>
<sequence>MEARGVDDLADLARTRPSKIPDLGAALEAHLARDLRRERFGFIEISVTAACAIIAQSAPRAAAAGPQAAGADSTVLEVFDIHARRIIERLLACPEPRIRAAAAAACGRLLLALPPELDRRRASRALLTLVTAALPSETVAFAAPPVLPALAGSPWLSSAIVPHAAPGGAARDAVALRLRLLACARMLLGSAGASALREGGAAVLSFAVRTLFRAVTPSGEATPGPAQMADPVTQAHFPHARLLRAAVGARGDPRTTATDSALSRLWLAAMAPAMSASLAAGGRLPPDPASVLLAAACIRSVALSADATVGEEVASALLGAGTKAGDWSNPAASLLLLRLFDPSSGPAAECDEGLAWAVEAAVGSTEALASSLPEDERVALTTAEAQGSDSEDNDDPAGAEDGPAGSGRRSRRGHGRRSSSDGGGRGGPGSRAVSAGRGVPRAIGRALARLRRATKRKSSKARAGGLRGRAAGAAGAHKGSGHRRASASPATPGEDSMHRRRNRSVGFAIAGRQSQSTGLPLAVELVRRAVRGLEIAAAAEARAAATGSAQAPRQPAGRSDLLPASLPPSAGLSHAAVLLAESRNRIGAYAAELCASLIRCATAQSQREGETSGVAAATKACLASLMWRSPTPDDAARLQLRLLDETQRLLDDHLVSVAAHSGGSFVADGDSEDDDNDEPASGSTSPPLASDADDQASVVLGAAGRGIAARLALRPARIASSSIVVRTGSVASSASGPFSERLAGLSVEAHSRLFRALALVRAGMASAELCHGAASRLRPGQTGVQVLSSLVASSDDSPPCETSGTPQSVAPSAGPAFPFTPGCVREPSAAARAVSAAAVDAVPAAALSRAAAASEASLRAVAAYGILAPLWPHAVTTGTDSASDAASDGAGSLGSEPDLAVPAGDDSSRLESESEQPPTAEGRREPQAPEQESVTVEVTRLRFFDAIASILESPALAASADGAGRNGGTGGAQGEGAEAGEEAAVWATSAAARAARASVAGDAAVLTSDDIDAAVADEAAAKGVMDTARRLAIEGGGGSRPARSSLSSSRSSSAEEDLLSQALAGLPAAPRDGAARQRRPLELPAREALARHTFLGVSADNATLAAIGGGLAMSQRSAVAV</sequence>
<feature type="compositionally biased region" description="Acidic residues" evidence="1">
    <location>
        <begin position="669"/>
        <end position="678"/>
    </location>
</feature>
<dbReference type="Proteomes" id="UP000323011">
    <property type="component" value="Unassembled WGS sequence"/>
</dbReference>
<evidence type="ECO:0000256" key="1">
    <source>
        <dbReference type="SAM" id="MobiDB-lite"/>
    </source>
</evidence>
<dbReference type="EMBL" id="VLTN01000018">
    <property type="protein sequence ID" value="KAA0152990.1"/>
    <property type="molecule type" value="Genomic_DNA"/>
</dbReference>
<name>A0A5A8CLK5_CAFRO</name>
<keyword evidence="3" id="KW-1185">Reference proteome</keyword>
<comment type="caution">
    <text evidence="2">The sequence shown here is derived from an EMBL/GenBank/DDBJ whole genome shotgun (WGS) entry which is preliminary data.</text>
</comment>
<feature type="region of interest" description="Disordered" evidence="1">
    <location>
        <begin position="663"/>
        <end position="693"/>
    </location>
</feature>
<feature type="compositionally biased region" description="Low complexity" evidence="1">
    <location>
        <begin position="430"/>
        <end position="447"/>
    </location>
</feature>
<evidence type="ECO:0000313" key="3">
    <source>
        <dbReference type="Proteomes" id="UP000323011"/>
    </source>
</evidence>
<protein>
    <submittedName>
        <fullName evidence="2">Uncharacterized protein</fullName>
    </submittedName>
</protein>
<gene>
    <name evidence="2" type="ORF">FNF29_03511</name>
</gene>
<feature type="compositionally biased region" description="Low complexity" evidence="1">
    <location>
        <begin position="1040"/>
        <end position="1052"/>
    </location>
</feature>
<accession>A0A5A8CLK5</accession>
<feature type="compositionally biased region" description="Acidic residues" evidence="1">
    <location>
        <begin position="389"/>
        <end position="398"/>
    </location>
</feature>
<feature type="compositionally biased region" description="Basic residues" evidence="1">
    <location>
        <begin position="448"/>
        <end position="460"/>
    </location>
</feature>
<evidence type="ECO:0000313" key="2">
    <source>
        <dbReference type="EMBL" id="KAA0152990.1"/>
    </source>
</evidence>
<feature type="compositionally biased region" description="Basic residues" evidence="1">
    <location>
        <begin position="408"/>
        <end position="417"/>
    </location>
</feature>